<geneLocation type="plasmid" evidence="1">
    <name>pFP4</name>
</geneLocation>
<organism evidence="1">
    <name type="scientific">Streptomyces sp. FR1</name>
    <dbReference type="NCBI Taxonomy" id="349971"/>
    <lineage>
        <taxon>Bacteria</taxon>
        <taxon>Bacillati</taxon>
        <taxon>Actinomycetota</taxon>
        <taxon>Actinomycetes</taxon>
        <taxon>Kitasatosporales</taxon>
        <taxon>Streptomycetaceae</taxon>
        <taxon>Streptomyces</taxon>
    </lineage>
</organism>
<sequence>MTRKRLTDKQAQTVIDGAQLVKAPDWRETSNWNVTAEDGTVLVVVTPSYGGTRASGRNGWRQYLADSGPNGSRNRCKTREEAAVQGLMAWKRWVTTRN</sequence>
<proteinExistence type="predicted"/>
<dbReference type="RefSeq" id="WP_014696923.1">
    <property type="nucleotide sequence ID" value="NC_017833.1"/>
</dbReference>
<gene>
    <name evidence="1" type="ORF">pFP4.27c</name>
</gene>
<reference evidence="1" key="1">
    <citation type="journal article" date="2012" name="Plasmid">
        <title>Characterization of Streptomyces plasmid-phage pFP4 and its evolutionary implications.</title>
        <authorList>
            <person name="Chen Z."/>
            <person name="Zhong L."/>
            <person name="Shen M."/>
            <person name="Fang P."/>
            <person name="Qin Z."/>
        </authorList>
    </citation>
    <scope>NUCLEOTIDE SEQUENCE</scope>
    <source>
        <strain evidence="1">FR1</strain>
        <plasmid evidence="1">pFP4</plasmid>
    </source>
</reference>
<dbReference type="EMBL" id="JQ606827">
    <property type="protein sequence ID" value="AFI44026.1"/>
    <property type="molecule type" value="Genomic_DNA"/>
</dbReference>
<evidence type="ECO:0000313" key="1">
    <source>
        <dbReference type="EMBL" id="AFI44026.1"/>
    </source>
</evidence>
<keyword evidence="1" id="KW-0614">Plasmid</keyword>
<name>I1VH28_9ACTN</name>
<protein>
    <submittedName>
        <fullName evidence="1">Uncharacterized protein</fullName>
    </submittedName>
</protein>
<accession>I1VH28</accession>
<dbReference type="AlphaFoldDB" id="I1VH28"/>